<gene>
    <name evidence="2" type="ORF">QR685DRAFT_595728</name>
</gene>
<sequence>MLARSAWTWIILFTGWTSIVASKSPAAYRGADQEYIYRLLDPVKDDDLFNKSYRKKGHRGSLAHGQMDWKEFCLAWFKDDTLGPEHIPELDPQDLRKTAAELAKVRELEMVKTKFAAGKKQDVAYHELLRSWRNMIEEAQAHLGDSKIATDLKGIALATERAGEVRNYEFWQMKYFGEDMRKQLPGIKLKSRIVSIPEFGTTYRVFDFRATMMDPKNKAKMPKALGLSESSPWVMKYLEKISEYGVTAFGPKTRKQRELNRNSASHRRVLMAVAEFDRIANGLDHYCKEQ</sequence>
<proteinExistence type="predicted"/>
<keyword evidence="3" id="KW-1185">Reference proteome</keyword>
<organism evidence="2 3">
    <name type="scientific">Neurospora intermedia</name>
    <dbReference type="NCBI Taxonomy" id="5142"/>
    <lineage>
        <taxon>Eukaryota</taxon>
        <taxon>Fungi</taxon>
        <taxon>Dikarya</taxon>
        <taxon>Ascomycota</taxon>
        <taxon>Pezizomycotina</taxon>
        <taxon>Sordariomycetes</taxon>
        <taxon>Sordariomycetidae</taxon>
        <taxon>Sordariales</taxon>
        <taxon>Sordariaceae</taxon>
        <taxon>Neurospora</taxon>
    </lineage>
</organism>
<evidence type="ECO:0000313" key="2">
    <source>
        <dbReference type="EMBL" id="KAL0474143.1"/>
    </source>
</evidence>
<accession>A0ABR3DNA0</accession>
<name>A0ABR3DNA0_NEUIN</name>
<keyword evidence="1" id="KW-0732">Signal</keyword>
<reference evidence="2 3" key="1">
    <citation type="submission" date="2023-09" db="EMBL/GenBank/DDBJ databases">
        <title>Multi-omics analysis of a traditional fermented food reveals byproduct-associated fungal strains for waste-to-food upcycling.</title>
        <authorList>
            <consortium name="Lawrence Berkeley National Laboratory"/>
            <person name="Rekdal V.M."/>
            <person name="Villalobos-Escobedo J.M."/>
            <person name="Rodriguez-Valeron N."/>
            <person name="Garcia M.O."/>
            <person name="Vasquez D.P."/>
            <person name="Damayanti I."/>
            <person name="Sorensen P.M."/>
            <person name="Baidoo E.E."/>
            <person name="De Carvalho A.C."/>
            <person name="Riley R."/>
            <person name="Lipzen A."/>
            <person name="He G."/>
            <person name="Yan M."/>
            <person name="Haridas S."/>
            <person name="Daum C."/>
            <person name="Yoshinaga Y."/>
            <person name="Ng V."/>
            <person name="Grigoriev I.V."/>
            <person name="Munk R."/>
            <person name="Nuraida L."/>
            <person name="Wijaya C.H."/>
            <person name="Morales P.-C."/>
            <person name="Keasling J.D."/>
        </authorList>
    </citation>
    <scope>NUCLEOTIDE SEQUENCE [LARGE SCALE GENOMIC DNA]</scope>
    <source>
        <strain evidence="2 3">FGSC 2613</strain>
    </source>
</reference>
<dbReference type="Proteomes" id="UP001451303">
    <property type="component" value="Unassembled WGS sequence"/>
</dbReference>
<comment type="caution">
    <text evidence="2">The sequence shown here is derived from an EMBL/GenBank/DDBJ whole genome shotgun (WGS) entry which is preliminary data.</text>
</comment>
<evidence type="ECO:0000256" key="1">
    <source>
        <dbReference type="SAM" id="SignalP"/>
    </source>
</evidence>
<dbReference type="EMBL" id="JAVLET010000002">
    <property type="protein sequence ID" value="KAL0474143.1"/>
    <property type="molecule type" value="Genomic_DNA"/>
</dbReference>
<evidence type="ECO:0000313" key="3">
    <source>
        <dbReference type="Proteomes" id="UP001451303"/>
    </source>
</evidence>
<feature type="signal peptide" evidence="1">
    <location>
        <begin position="1"/>
        <end position="21"/>
    </location>
</feature>
<feature type="chain" id="PRO_5046381917" evidence="1">
    <location>
        <begin position="22"/>
        <end position="290"/>
    </location>
</feature>
<protein>
    <submittedName>
        <fullName evidence="2">Uncharacterized protein</fullName>
    </submittedName>
</protein>